<dbReference type="RefSeq" id="WP_192039246.1">
    <property type="nucleotide sequence ID" value="NZ_JACYWE010000005.1"/>
</dbReference>
<dbReference type="Pfam" id="PF00664">
    <property type="entry name" value="ABC_membrane"/>
    <property type="match status" value="1"/>
</dbReference>
<dbReference type="SMART" id="SM00382">
    <property type="entry name" value="AAA"/>
    <property type="match status" value="1"/>
</dbReference>
<evidence type="ECO:0000256" key="1">
    <source>
        <dbReference type="ARBA" id="ARBA00004651"/>
    </source>
</evidence>
<evidence type="ECO:0000313" key="14">
    <source>
        <dbReference type="Proteomes" id="UP000642993"/>
    </source>
</evidence>
<evidence type="ECO:0000256" key="4">
    <source>
        <dbReference type="ARBA" id="ARBA00022519"/>
    </source>
</evidence>
<feature type="transmembrane region" description="Helical" evidence="10">
    <location>
        <begin position="170"/>
        <end position="189"/>
    </location>
</feature>
<feature type="domain" description="ABC transporter" evidence="11">
    <location>
        <begin position="345"/>
        <end position="578"/>
    </location>
</feature>
<evidence type="ECO:0000259" key="11">
    <source>
        <dbReference type="PROSITE" id="PS50893"/>
    </source>
</evidence>
<dbReference type="InterPro" id="IPR003593">
    <property type="entry name" value="AAA+_ATPase"/>
</dbReference>
<feature type="domain" description="ABC transmembrane type-1" evidence="12">
    <location>
        <begin position="31"/>
        <end position="313"/>
    </location>
</feature>
<gene>
    <name evidence="13" type="ORF">HT102_09820</name>
</gene>
<dbReference type="Pfam" id="PF00005">
    <property type="entry name" value="ABC_tran"/>
    <property type="match status" value="1"/>
</dbReference>
<dbReference type="InterPro" id="IPR027417">
    <property type="entry name" value="P-loop_NTPase"/>
</dbReference>
<dbReference type="Proteomes" id="UP000642993">
    <property type="component" value="Unassembled WGS sequence"/>
</dbReference>
<protein>
    <submittedName>
        <fullName evidence="13">ABC transporter ATP-binding protein</fullName>
    </submittedName>
</protein>
<dbReference type="GO" id="GO:0005886">
    <property type="term" value="C:plasma membrane"/>
    <property type="evidence" value="ECO:0007669"/>
    <property type="project" value="UniProtKB-SubCell"/>
</dbReference>
<evidence type="ECO:0000256" key="6">
    <source>
        <dbReference type="ARBA" id="ARBA00022741"/>
    </source>
</evidence>
<dbReference type="Gene3D" id="3.40.50.300">
    <property type="entry name" value="P-loop containing nucleotide triphosphate hydrolases"/>
    <property type="match status" value="1"/>
</dbReference>
<keyword evidence="4" id="KW-0997">Cell inner membrane</keyword>
<keyword evidence="7 13" id="KW-0067">ATP-binding</keyword>
<reference evidence="13" key="1">
    <citation type="submission" date="2020-09" db="EMBL/GenBank/DDBJ databases">
        <title>Hoyosella lacisalsi sp. nov., a halotolerant actinobacterium isolated from soil of Lake Gudzhirganskoe.</title>
        <authorList>
            <person name="Yang Q."/>
            <person name="Guo P.Y."/>
            <person name="Liu S.W."/>
            <person name="Li F.N."/>
            <person name="Sun C.H."/>
        </authorList>
    </citation>
    <scope>NUCLEOTIDE SEQUENCE</scope>
    <source>
        <strain evidence="13">G463</strain>
    </source>
</reference>
<name>A0A927JCG9_9ACTN</name>
<evidence type="ECO:0000259" key="12">
    <source>
        <dbReference type="PROSITE" id="PS50929"/>
    </source>
</evidence>
<dbReference type="PROSITE" id="PS50893">
    <property type="entry name" value="ABC_TRANSPORTER_2"/>
    <property type="match status" value="1"/>
</dbReference>
<evidence type="ECO:0000256" key="9">
    <source>
        <dbReference type="ARBA" id="ARBA00023136"/>
    </source>
</evidence>
<sequence>MSEQHLLPIAPPRTTARWLGTALRARWRAGALALLASLGATIAAIVPVLVLGILVDAVRDGAAGTRIAPCIAILVVAALMAGSLAGVSYYLVARLGETILAQLRERFVATVLRLPLAALDASGWGDVLSRSGDDVATIGKAVTQVVPNLVTAVLMVILSIGAMFGLDWRLGLTGLVAIPMYWLALRFYLPRSGPMYRAERIAMGERSEALVSSIHAARTVRAYQLEARQVGQIDAGSARARDLSISVFGLFTRMVGRGNRAEFTGLASILAVGFLLVDAGEVTVGQTAAAALLFHRLFNPIGLVLWTFDDMQSATASLARLVGVITHPDAVPAPSPERLAGEHRVELTGIHHSYDGAHEVLHGITVSIPDGQRVALVGATGAGKSTLAQIAAGSHPPTRGSVTIGGQPVESLGDRLREVVAILSQEVHVFTGTIADDVRLADPTATDDQVVEVLDRAGAMDWVLALPLGLATEVGEHGHRLTAAQAQQLALARLMLADPPVVVLDEATAEAGSAGARVLEAAALEACAGRTALIVAHRLNQAQSADRVIVLDQGRIVEEGTHAELLARSGAYARLWAAWAGAGTGAG</sequence>
<dbReference type="PROSITE" id="PS50929">
    <property type="entry name" value="ABC_TM1F"/>
    <property type="match status" value="1"/>
</dbReference>
<keyword evidence="8 10" id="KW-1133">Transmembrane helix</keyword>
<dbReference type="InterPro" id="IPR039421">
    <property type="entry name" value="Type_1_exporter"/>
</dbReference>
<keyword evidence="6" id="KW-0547">Nucleotide-binding</keyword>
<proteinExistence type="predicted"/>
<keyword evidence="3" id="KW-1003">Cell membrane</keyword>
<feature type="transmembrane region" description="Helical" evidence="10">
    <location>
        <begin position="66"/>
        <end position="92"/>
    </location>
</feature>
<evidence type="ECO:0000313" key="13">
    <source>
        <dbReference type="EMBL" id="MBD8506784.1"/>
    </source>
</evidence>
<evidence type="ECO:0000256" key="2">
    <source>
        <dbReference type="ARBA" id="ARBA00022448"/>
    </source>
</evidence>
<dbReference type="InterPro" id="IPR003439">
    <property type="entry name" value="ABC_transporter-like_ATP-bd"/>
</dbReference>
<dbReference type="GO" id="GO:0015421">
    <property type="term" value="F:ABC-type oligopeptide transporter activity"/>
    <property type="evidence" value="ECO:0007669"/>
    <property type="project" value="TreeGrafter"/>
</dbReference>
<dbReference type="Gene3D" id="1.20.1560.10">
    <property type="entry name" value="ABC transporter type 1, transmembrane domain"/>
    <property type="match status" value="1"/>
</dbReference>
<dbReference type="PANTHER" id="PTHR43394:SF1">
    <property type="entry name" value="ATP-BINDING CASSETTE SUB-FAMILY B MEMBER 10, MITOCHONDRIAL"/>
    <property type="match status" value="1"/>
</dbReference>
<evidence type="ECO:0000256" key="5">
    <source>
        <dbReference type="ARBA" id="ARBA00022692"/>
    </source>
</evidence>
<keyword evidence="14" id="KW-1185">Reference proteome</keyword>
<dbReference type="GO" id="GO:0005524">
    <property type="term" value="F:ATP binding"/>
    <property type="evidence" value="ECO:0007669"/>
    <property type="project" value="UniProtKB-KW"/>
</dbReference>
<organism evidence="13 14">
    <name type="scientific">Lolliginicoccus lacisalsi</name>
    <dbReference type="NCBI Taxonomy" id="2742202"/>
    <lineage>
        <taxon>Bacteria</taxon>
        <taxon>Bacillati</taxon>
        <taxon>Actinomycetota</taxon>
        <taxon>Actinomycetes</taxon>
        <taxon>Mycobacteriales</taxon>
        <taxon>Hoyosellaceae</taxon>
        <taxon>Lolliginicoccus</taxon>
    </lineage>
</organism>
<evidence type="ECO:0000256" key="8">
    <source>
        <dbReference type="ARBA" id="ARBA00022989"/>
    </source>
</evidence>
<dbReference type="InterPro" id="IPR011527">
    <property type="entry name" value="ABC1_TM_dom"/>
</dbReference>
<evidence type="ECO:0000256" key="7">
    <source>
        <dbReference type="ARBA" id="ARBA00022840"/>
    </source>
</evidence>
<dbReference type="EMBL" id="JACYWE010000005">
    <property type="protein sequence ID" value="MBD8506784.1"/>
    <property type="molecule type" value="Genomic_DNA"/>
</dbReference>
<dbReference type="SUPFAM" id="SSF90123">
    <property type="entry name" value="ABC transporter transmembrane region"/>
    <property type="match status" value="1"/>
</dbReference>
<accession>A0A927JCG9</accession>
<evidence type="ECO:0000256" key="10">
    <source>
        <dbReference type="SAM" id="Phobius"/>
    </source>
</evidence>
<dbReference type="FunFam" id="3.40.50.300:FF:001001">
    <property type="entry name" value="Multidrug ABC transporter ATP-binding protein"/>
    <property type="match status" value="1"/>
</dbReference>
<evidence type="ECO:0000256" key="3">
    <source>
        <dbReference type="ARBA" id="ARBA00022475"/>
    </source>
</evidence>
<dbReference type="PANTHER" id="PTHR43394">
    <property type="entry name" value="ATP-DEPENDENT PERMEASE MDL1, MITOCHONDRIAL"/>
    <property type="match status" value="1"/>
</dbReference>
<dbReference type="InterPro" id="IPR036640">
    <property type="entry name" value="ABC1_TM_sf"/>
</dbReference>
<comment type="subcellular location">
    <subcellularLocation>
        <location evidence="1">Cell membrane</location>
        <topology evidence="1">Multi-pass membrane protein</topology>
    </subcellularLocation>
</comment>
<keyword evidence="9 10" id="KW-0472">Membrane</keyword>
<keyword evidence="5 10" id="KW-0812">Transmembrane</keyword>
<feature type="transmembrane region" description="Helical" evidence="10">
    <location>
        <begin position="145"/>
        <end position="164"/>
    </location>
</feature>
<dbReference type="AlphaFoldDB" id="A0A927JCG9"/>
<feature type="transmembrane region" description="Helical" evidence="10">
    <location>
        <begin position="32"/>
        <end position="54"/>
    </location>
</feature>
<dbReference type="CDD" id="cd07346">
    <property type="entry name" value="ABC_6TM_exporters"/>
    <property type="match status" value="1"/>
</dbReference>
<dbReference type="SUPFAM" id="SSF52540">
    <property type="entry name" value="P-loop containing nucleoside triphosphate hydrolases"/>
    <property type="match status" value="1"/>
</dbReference>
<keyword evidence="2" id="KW-0813">Transport</keyword>
<comment type="caution">
    <text evidence="13">The sequence shown here is derived from an EMBL/GenBank/DDBJ whole genome shotgun (WGS) entry which is preliminary data.</text>
</comment>
<dbReference type="GO" id="GO:0016887">
    <property type="term" value="F:ATP hydrolysis activity"/>
    <property type="evidence" value="ECO:0007669"/>
    <property type="project" value="InterPro"/>
</dbReference>